<dbReference type="STRING" id="1797197.A2Y75_09700"/>
<evidence type="ECO:0000313" key="4">
    <source>
        <dbReference type="Proteomes" id="UP000177876"/>
    </source>
</evidence>
<gene>
    <name evidence="3" type="ORF">A2Y75_09700</name>
</gene>
<evidence type="ECO:0000256" key="1">
    <source>
        <dbReference type="SAM" id="Phobius"/>
    </source>
</evidence>
<reference evidence="3 4" key="1">
    <citation type="journal article" date="2016" name="Nat. Commun.">
        <title>Thousands of microbial genomes shed light on interconnected biogeochemical processes in an aquifer system.</title>
        <authorList>
            <person name="Anantharaman K."/>
            <person name="Brown C.T."/>
            <person name="Hug L.A."/>
            <person name="Sharon I."/>
            <person name="Castelle C.J."/>
            <person name="Probst A.J."/>
            <person name="Thomas B.C."/>
            <person name="Singh A."/>
            <person name="Wilkins M.J."/>
            <person name="Karaoz U."/>
            <person name="Brodie E.L."/>
            <person name="Williams K.H."/>
            <person name="Hubbard S.S."/>
            <person name="Banfield J.F."/>
        </authorList>
    </citation>
    <scope>NUCLEOTIDE SEQUENCE [LARGE SCALE GENOMIC DNA]</scope>
</reference>
<dbReference type="Proteomes" id="UP000177876">
    <property type="component" value="Unassembled WGS sequence"/>
</dbReference>
<evidence type="ECO:0000259" key="2">
    <source>
        <dbReference type="Pfam" id="PF13400"/>
    </source>
</evidence>
<protein>
    <recommendedName>
        <fullName evidence="2">Putative Flp pilus-assembly TadG-like N-terminal domain-containing protein</fullName>
    </recommendedName>
</protein>
<organism evidence="3 4">
    <name type="scientific">Candidatus Solincola sediminis</name>
    <dbReference type="NCBI Taxonomy" id="1797199"/>
    <lineage>
        <taxon>Bacteria</taxon>
        <taxon>Bacillati</taxon>
        <taxon>Actinomycetota</taxon>
        <taxon>Candidatus Geothermincolia</taxon>
        <taxon>Candidatus Geothermincolales</taxon>
        <taxon>Candidatus Geothermincolaceae</taxon>
        <taxon>Candidatus Solincola</taxon>
    </lineage>
</organism>
<proteinExistence type="predicted"/>
<dbReference type="Pfam" id="PF13400">
    <property type="entry name" value="Tad"/>
    <property type="match status" value="1"/>
</dbReference>
<feature type="transmembrane region" description="Helical" evidence="1">
    <location>
        <begin position="12"/>
        <end position="31"/>
    </location>
</feature>
<evidence type="ECO:0000313" key="3">
    <source>
        <dbReference type="EMBL" id="OFW55386.1"/>
    </source>
</evidence>
<accession>A0A1F2WEV1</accession>
<name>A0A1F2WEV1_9ACTN</name>
<keyword evidence="1" id="KW-0472">Membrane</keyword>
<feature type="domain" description="Putative Flp pilus-assembly TadG-like N-terminal" evidence="2">
    <location>
        <begin position="13"/>
        <end position="56"/>
    </location>
</feature>
<sequence length="134" mass="13902">MIFRFLRDRRAGVTVLAAVLIPVMLIVGLVLHDVTMVYKARGEAQTAADAGAKAAGLELSSYFGVGADPKGAAGQGVARNGASIQECSFGLSGDVSWITVKAAKPAHLILMGGKQTMISATARCYLDPSPPVEN</sequence>
<dbReference type="EMBL" id="MELK01000054">
    <property type="protein sequence ID" value="OFW55386.1"/>
    <property type="molecule type" value="Genomic_DNA"/>
</dbReference>
<dbReference type="InterPro" id="IPR028087">
    <property type="entry name" value="Tad_N"/>
</dbReference>
<comment type="caution">
    <text evidence="3">The sequence shown here is derived from an EMBL/GenBank/DDBJ whole genome shotgun (WGS) entry which is preliminary data.</text>
</comment>
<keyword evidence="1" id="KW-0812">Transmembrane</keyword>
<dbReference type="AlphaFoldDB" id="A0A1F2WEV1"/>
<keyword evidence="1" id="KW-1133">Transmembrane helix</keyword>